<feature type="coiled-coil region" evidence="1">
    <location>
        <begin position="258"/>
        <end position="285"/>
    </location>
</feature>
<proteinExistence type="predicted"/>
<name>A0AAV0ZL81_VICFA</name>
<evidence type="ECO:0000256" key="1">
    <source>
        <dbReference type="SAM" id="Coils"/>
    </source>
</evidence>
<accession>A0AAV0ZL81</accession>
<protein>
    <submittedName>
        <fullName evidence="2">Uncharacterized protein</fullName>
    </submittedName>
</protein>
<dbReference type="Proteomes" id="UP001157006">
    <property type="component" value="Chromosome 2"/>
</dbReference>
<dbReference type="AlphaFoldDB" id="A0AAV0ZL81"/>
<evidence type="ECO:0000313" key="3">
    <source>
        <dbReference type="Proteomes" id="UP001157006"/>
    </source>
</evidence>
<evidence type="ECO:0000313" key="2">
    <source>
        <dbReference type="EMBL" id="CAI8598552.1"/>
    </source>
</evidence>
<keyword evidence="3" id="KW-1185">Reference proteome</keyword>
<dbReference type="EMBL" id="OX451737">
    <property type="protein sequence ID" value="CAI8598552.1"/>
    <property type="molecule type" value="Genomic_DNA"/>
</dbReference>
<sequence>MVITSISTKEIDKDISRVFITLEILEVASVFSHDDAFAQANSVEEVHTNPLASGHGIRDRKEENLCEYAMQNLWKEIQNVDPSVEIVNTLSVRGVSTSDTLGGIPFGLVVGHILINSSNSSSGKRGKVKLHCRVIIGLNDDPLRKHLHHKSTSYRFYVRTNISSVLLEHLEPRTDMEFCTSVSDEDYFDFSGPSDKARQRKLEKLAYQEIQGVSNLFLVIEAVLEPFGYLGPLVEKVKQLVKGTTEKGDALEEVIQSLELSRKMIKELDKSLKESQKNQKKAEADLTAMYGENLSLCKGLLKSLKDGFSVVQDAFENYMK</sequence>
<organism evidence="2 3">
    <name type="scientific">Vicia faba</name>
    <name type="common">Broad bean</name>
    <name type="synonym">Faba vulgaris</name>
    <dbReference type="NCBI Taxonomy" id="3906"/>
    <lineage>
        <taxon>Eukaryota</taxon>
        <taxon>Viridiplantae</taxon>
        <taxon>Streptophyta</taxon>
        <taxon>Embryophyta</taxon>
        <taxon>Tracheophyta</taxon>
        <taxon>Spermatophyta</taxon>
        <taxon>Magnoliopsida</taxon>
        <taxon>eudicotyledons</taxon>
        <taxon>Gunneridae</taxon>
        <taxon>Pentapetalae</taxon>
        <taxon>rosids</taxon>
        <taxon>fabids</taxon>
        <taxon>Fabales</taxon>
        <taxon>Fabaceae</taxon>
        <taxon>Papilionoideae</taxon>
        <taxon>50 kb inversion clade</taxon>
        <taxon>NPAAA clade</taxon>
        <taxon>Hologalegina</taxon>
        <taxon>IRL clade</taxon>
        <taxon>Fabeae</taxon>
        <taxon>Vicia</taxon>
    </lineage>
</organism>
<reference evidence="2 3" key="1">
    <citation type="submission" date="2023-01" db="EMBL/GenBank/DDBJ databases">
        <authorList>
            <person name="Kreplak J."/>
        </authorList>
    </citation>
    <scope>NUCLEOTIDE SEQUENCE [LARGE SCALE GENOMIC DNA]</scope>
</reference>
<keyword evidence="1" id="KW-0175">Coiled coil</keyword>
<gene>
    <name evidence="2" type="ORF">VFH_II133120</name>
</gene>